<keyword evidence="3" id="KW-0813">Transport</keyword>
<comment type="similarity">
    <text evidence="2">Belongs to the non-repetitive/WGA-negative nucleoporin family.</text>
</comment>
<dbReference type="InterPro" id="IPR042538">
    <property type="entry name" value="Nucleoporin_Nup155_C_3"/>
</dbReference>
<dbReference type="InterPro" id="IPR007187">
    <property type="entry name" value="Nucleoporin_Nup133/Nup155_C"/>
</dbReference>
<dbReference type="FunFam" id="1.25.40.440:FF:000001">
    <property type="entry name" value="Nuclear pore complex subunit"/>
    <property type="match status" value="1"/>
</dbReference>
<dbReference type="GO" id="GO:0036228">
    <property type="term" value="P:protein localization to nuclear inner membrane"/>
    <property type="evidence" value="ECO:0007669"/>
    <property type="project" value="TreeGrafter"/>
</dbReference>
<dbReference type="InterPro" id="IPR004870">
    <property type="entry name" value="Nucleoporin_Nup155"/>
</dbReference>
<dbReference type="InterPro" id="IPR042533">
    <property type="entry name" value="Nucleoporin_Nup155_C_1"/>
</dbReference>
<dbReference type="Gene3D" id="1.20.58.1780">
    <property type="match status" value="1"/>
</dbReference>
<gene>
    <name evidence="7" type="ORF">BT63DRAFT_484496</name>
</gene>
<dbReference type="GO" id="GO:0006606">
    <property type="term" value="P:protein import into nucleus"/>
    <property type="evidence" value="ECO:0007669"/>
    <property type="project" value="TreeGrafter"/>
</dbReference>
<evidence type="ECO:0000313" key="8">
    <source>
        <dbReference type="Proteomes" id="UP000799302"/>
    </source>
</evidence>
<dbReference type="PANTHER" id="PTHR10350">
    <property type="entry name" value="NUCLEAR PORE COMPLEX PROTEIN NUP155"/>
    <property type="match status" value="1"/>
</dbReference>
<protein>
    <submittedName>
        <fullName evidence="7">Non-repetitive nucleoporin</fullName>
    </submittedName>
</protein>
<dbReference type="GO" id="GO:0017056">
    <property type="term" value="F:structural constituent of nuclear pore"/>
    <property type="evidence" value="ECO:0007669"/>
    <property type="project" value="InterPro"/>
</dbReference>
<dbReference type="OrthoDB" id="338970at2759"/>
<feature type="domain" description="Nucleoporin Nup133/Nup155-like N-terminal" evidence="6">
    <location>
        <begin position="115"/>
        <end position="582"/>
    </location>
</feature>
<evidence type="ECO:0000256" key="4">
    <source>
        <dbReference type="ARBA" id="ARBA00023242"/>
    </source>
</evidence>
<dbReference type="Proteomes" id="UP000799302">
    <property type="component" value="Unassembled WGS sequence"/>
</dbReference>
<dbReference type="GO" id="GO:0006405">
    <property type="term" value="P:RNA export from nucleus"/>
    <property type="evidence" value="ECO:0007669"/>
    <property type="project" value="TreeGrafter"/>
</dbReference>
<dbReference type="InterPro" id="IPR014908">
    <property type="entry name" value="Nucleoporin_Nup133/Nup155_N"/>
</dbReference>
<name>A0A6A6TSZ5_9PEZI</name>
<dbReference type="Gene3D" id="1.25.40.450">
    <property type="entry name" value="Nucleoporin, helical domain, N-terminal subdomain"/>
    <property type="match status" value="1"/>
</dbReference>
<keyword evidence="8" id="KW-1185">Reference proteome</keyword>
<evidence type="ECO:0000256" key="3">
    <source>
        <dbReference type="ARBA" id="ARBA00022448"/>
    </source>
</evidence>
<dbReference type="GO" id="GO:0000972">
    <property type="term" value="P:transcription-dependent tethering of RNA polymerase II gene DNA at nuclear periphery"/>
    <property type="evidence" value="ECO:0007669"/>
    <property type="project" value="TreeGrafter"/>
</dbReference>
<evidence type="ECO:0000259" key="6">
    <source>
        <dbReference type="Pfam" id="PF08801"/>
    </source>
</evidence>
<organism evidence="7 8">
    <name type="scientific">Microthyrium microscopicum</name>
    <dbReference type="NCBI Taxonomy" id="703497"/>
    <lineage>
        <taxon>Eukaryota</taxon>
        <taxon>Fungi</taxon>
        <taxon>Dikarya</taxon>
        <taxon>Ascomycota</taxon>
        <taxon>Pezizomycotina</taxon>
        <taxon>Dothideomycetes</taxon>
        <taxon>Dothideomycetes incertae sedis</taxon>
        <taxon>Microthyriales</taxon>
        <taxon>Microthyriaceae</taxon>
        <taxon>Microthyrium</taxon>
    </lineage>
</organism>
<proteinExistence type="inferred from homology"/>
<accession>A0A6A6TSZ5</accession>
<reference evidence="7" key="1">
    <citation type="journal article" date="2020" name="Stud. Mycol.">
        <title>101 Dothideomycetes genomes: a test case for predicting lifestyles and emergence of pathogens.</title>
        <authorList>
            <person name="Haridas S."/>
            <person name="Albert R."/>
            <person name="Binder M."/>
            <person name="Bloem J."/>
            <person name="Labutti K."/>
            <person name="Salamov A."/>
            <person name="Andreopoulos B."/>
            <person name="Baker S."/>
            <person name="Barry K."/>
            <person name="Bills G."/>
            <person name="Bluhm B."/>
            <person name="Cannon C."/>
            <person name="Castanera R."/>
            <person name="Culley D."/>
            <person name="Daum C."/>
            <person name="Ezra D."/>
            <person name="Gonzalez J."/>
            <person name="Henrissat B."/>
            <person name="Kuo A."/>
            <person name="Liang C."/>
            <person name="Lipzen A."/>
            <person name="Lutzoni F."/>
            <person name="Magnuson J."/>
            <person name="Mondo S."/>
            <person name="Nolan M."/>
            <person name="Ohm R."/>
            <person name="Pangilinan J."/>
            <person name="Park H.-J."/>
            <person name="Ramirez L."/>
            <person name="Alfaro M."/>
            <person name="Sun H."/>
            <person name="Tritt A."/>
            <person name="Yoshinaga Y."/>
            <person name="Zwiers L.-H."/>
            <person name="Turgeon B."/>
            <person name="Goodwin S."/>
            <person name="Spatafora J."/>
            <person name="Crous P."/>
            <person name="Grigoriev I."/>
        </authorList>
    </citation>
    <scope>NUCLEOTIDE SEQUENCE</scope>
    <source>
        <strain evidence="7">CBS 115976</strain>
    </source>
</reference>
<evidence type="ECO:0000259" key="5">
    <source>
        <dbReference type="Pfam" id="PF03177"/>
    </source>
</evidence>
<dbReference type="Pfam" id="PF03177">
    <property type="entry name" value="Nucleoporin_C"/>
    <property type="match status" value="1"/>
</dbReference>
<sequence>MATPQRPLPGAFLNTPAPVRPQVAAQRPPAFRLPSNPGLPKSSGQVMATNTTGNASNLTPGALSTTRTTANQKPIQRAAARMNQASAIQLRFPALDDYIIQGVSSDYEQPTSQSWAPFEKTKTYDIPERIFEQVNNAHMSTKLGIFSQLHHAWVTVDSVLYLWDYTHPNPELIGYDELSQTIVEVQLAKPKPGVFREEITHVLLIATVGEIAILALAANKSPEGVMSVSLYQTDLRISLKGYAVTQIASCPKTGRVFFGCKNSSDLFEISYQKEEKWFLNKCGKINHTSQDVTTVASPLNLWNIVSSTVSGQASTVDYIRQIEVDSTRDVIYVLYSSSTIQVFHMSGEYKLTKVIHKRQNELMSNVAHMVPRSNTNWKLFPNSQYIASLQAIPRTESSRLALLATTGTGVRMYLSVTSGYSASSMWESAAVPSSMQIHHIKFPPPPANPPSTNPAAGNNMAMISSSLHGVDTESMALTTTIRASRFSPGFQFFFVGRTDQADLIYISAPDSARLGRQTDSGSPSRFIETGQWVPLGANVEGVGLSSPAFAANTNPAGFGNEMAVQFDQSATEVAVLTNSGIHTFRRRRLVDTFAAALKDCATEEDFDNVVKKFVRNYGRQETVASALGVACGQATDTSTDSSLADPEVLNYARRTVIEHGGKPDLGDLLDPSQASLDNVRISSRAEALILYTTRLVRSVWTAKVIQEGKTPAGGITIASTTSMQKLQSVTAALIALKNFLDTNKTSISGMSGAEEMNRIASITDRTALQAEHRILDAQVKTISNIIEGIAFLTQLFDNRVDETFLSLDEPLREKFRQLTYEVLFTLDEGKDLAKELVKAIVNRSIAAGSNVETVADALQRRCGSFCSTDDVIIFKAQENLQKATDAGAESPTARTLLNSSLDQFKKVAGTLSTPYLQAAVDQYLNLQFFAGAIQLCLEVAHKRDEANRALAWIKDGQPQRDEREEKYNDRINCYQQIWRIIEAADAIPVPAANDTLTGINMRRKEEVYNVIDLSTDEVFQNCLYDWYLSKNWSHRLLDLKSPFVVAYLKRKFEHDSNAAELLWKYYVHHHEYFEAAKIQLQLAKSGFAIDLQTRIEYLSRAKANASTRMSTFGRVNSSKQEVIREITDQLDCASVQLDAFRKLEEDTRLVEPNRSKVLKQLNGPVMSLDELYNSYVSLAGYFDLALIIFQLSDYRNTAEITSTWLNMINDVHQAALNEKTVEPYIKVQECVRRLGIRVHCSEIVFQPHTVLQILIDYNQGPEGRHSVDSQMNGPRTWPVELLLELGIPIDTILIALEALLFDDTSSSPQKRRTIADLVCYVSNKWLVESEASGTPVGGEEALEVVAGVMEGVLESGVMGQAGGLGAAREVLERVRYLR</sequence>
<feature type="domain" description="Nucleoporin Nup133/Nup155-like C-terminal" evidence="5">
    <location>
        <begin position="682"/>
        <end position="1331"/>
    </location>
</feature>
<dbReference type="PANTHER" id="PTHR10350:SF6">
    <property type="entry name" value="NUCLEAR PORE COMPLEX PROTEIN NUP155"/>
    <property type="match status" value="1"/>
</dbReference>
<evidence type="ECO:0000256" key="2">
    <source>
        <dbReference type="ARBA" id="ARBA00007373"/>
    </source>
</evidence>
<evidence type="ECO:0000313" key="7">
    <source>
        <dbReference type="EMBL" id="KAF2663175.1"/>
    </source>
</evidence>
<dbReference type="Pfam" id="PF08801">
    <property type="entry name" value="Nucleoporin_N"/>
    <property type="match status" value="1"/>
</dbReference>
<dbReference type="InterPro" id="IPR042537">
    <property type="entry name" value="Nucleoporin_Nup155_C_2"/>
</dbReference>
<dbReference type="Gene3D" id="1.20.120.1880">
    <property type="entry name" value="Nucleoporin, helical C-terminal domain"/>
    <property type="match status" value="1"/>
</dbReference>
<dbReference type="GO" id="GO:0044611">
    <property type="term" value="C:nuclear pore inner ring"/>
    <property type="evidence" value="ECO:0007669"/>
    <property type="project" value="TreeGrafter"/>
</dbReference>
<evidence type="ECO:0000256" key="1">
    <source>
        <dbReference type="ARBA" id="ARBA00004123"/>
    </source>
</evidence>
<dbReference type="Gene3D" id="1.25.40.440">
    <property type="entry name" value="Nucleoporin, helical domain, central subdomain"/>
    <property type="match status" value="1"/>
</dbReference>
<comment type="subcellular location">
    <subcellularLocation>
        <location evidence="1">Nucleus</location>
    </subcellularLocation>
</comment>
<keyword evidence="4" id="KW-0539">Nucleus</keyword>
<dbReference type="EMBL" id="MU004247">
    <property type="protein sequence ID" value="KAF2663175.1"/>
    <property type="molecule type" value="Genomic_DNA"/>
</dbReference>